<dbReference type="Gene3D" id="3.40.50.1100">
    <property type="match status" value="2"/>
</dbReference>
<dbReference type="PANTHER" id="PTHR48078">
    <property type="entry name" value="THREONINE DEHYDRATASE, MITOCHONDRIAL-RELATED"/>
    <property type="match status" value="1"/>
</dbReference>
<dbReference type="AlphaFoldDB" id="A0A2R6BFB6"/>
<dbReference type="InterPro" id="IPR050147">
    <property type="entry name" value="Ser/Thr_Dehydratase"/>
</dbReference>
<evidence type="ECO:0000313" key="6">
    <source>
        <dbReference type="Proteomes" id="UP000240381"/>
    </source>
</evidence>
<protein>
    <recommendedName>
        <fullName evidence="4">Tryptophan synthase beta chain-like PALP domain-containing protein</fullName>
    </recommendedName>
</protein>
<dbReference type="GO" id="GO:0003941">
    <property type="term" value="F:L-serine ammonia-lyase activity"/>
    <property type="evidence" value="ECO:0007669"/>
    <property type="project" value="TreeGrafter"/>
</dbReference>
<evidence type="ECO:0000313" key="5">
    <source>
        <dbReference type="EMBL" id="PSN97342.1"/>
    </source>
</evidence>
<gene>
    <name evidence="5" type="ORF">B9Q11_04345</name>
</gene>
<organism evidence="5 6">
    <name type="scientific">Candidatus Marsarchaeota G2 archaeon ECH_B_SAG-F08</name>
    <dbReference type="NCBI Taxonomy" id="1978165"/>
    <lineage>
        <taxon>Archaea</taxon>
        <taxon>Candidatus Marsarchaeota</taxon>
        <taxon>Candidatus Marsarchaeota group 2</taxon>
    </lineage>
</organism>
<keyword evidence="3" id="KW-0456">Lyase</keyword>
<dbReference type="Proteomes" id="UP000240381">
    <property type="component" value="Unassembled WGS sequence"/>
</dbReference>
<proteinExistence type="predicted"/>
<evidence type="ECO:0000256" key="2">
    <source>
        <dbReference type="ARBA" id="ARBA00022898"/>
    </source>
</evidence>
<dbReference type="InterPro" id="IPR001926">
    <property type="entry name" value="TrpB-like_PALP"/>
</dbReference>
<dbReference type="InterPro" id="IPR000634">
    <property type="entry name" value="Ser/Thr_deHydtase_PyrdxlP-BS"/>
</dbReference>
<dbReference type="GO" id="GO:0006567">
    <property type="term" value="P:L-threonine catabolic process"/>
    <property type="evidence" value="ECO:0007669"/>
    <property type="project" value="TreeGrafter"/>
</dbReference>
<keyword evidence="2" id="KW-0663">Pyridoxal phosphate</keyword>
<dbReference type="GO" id="GO:0030170">
    <property type="term" value="F:pyridoxal phosphate binding"/>
    <property type="evidence" value="ECO:0007669"/>
    <property type="project" value="InterPro"/>
</dbReference>
<evidence type="ECO:0000256" key="3">
    <source>
        <dbReference type="ARBA" id="ARBA00023239"/>
    </source>
</evidence>
<dbReference type="EMBL" id="NEXM01000061">
    <property type="protein sequence ID" value="PSN97342.1"/>
    <property type="molecule type" value="Genomic_DNA"/>
</dbReference>
<evidence type="ECO:0000256" key="1">
    <source>
        <dbReference type="ARBA" id="ARBA00001933"/>
    </source>
</evidence>
<dbReference type="SUPFAM" id="SSF53686">
    <property type="entry name" value="Tryptophan synthase beta subunit-like PLP-dependent enzymes"/>
    <property type="match status" value="1"/>
</dbReference>
<dbReference type="PROSITE" id="PS00165">
    <property type="entry name" value="DEHYDRATASE_SER_THR"/>
    <property type="match status" value="1"/>
</dbReference>
<dbReference type="InterPro" id="IPR036052">
    <property type="entry name" value="TrpB-like_PALP_sf"/>
</dbReference>
<comment type="cofactor">
    <cofactor evidence="1">
        <name>pyridoxal 5'-phosphate</name>
        <dbReference type="ChEBI" id="CHEBI:597326"/>
    </cofactor>
</comment>
<dbReference type="GO" id="GO:0004794">
    <property type="term" value="F:threonine deaminase activity"/>
    <property type="evidence" value="ECO:0007669"/>
    <property type="project" value="TreeGrafter"/>
</dbReference>
<dbReference type="PANTHER" id="PTHR48078:SF6">
    <property type="entry name" value="L-THREONINE DEHYDRATASE CATABOLIC TDCB"/>
    <property type="match status" value="1"/>
</dbReference>
<feature type="domain" description="Tryptophan synthase beta chain-like PALP" evidence="4">
    <location>
        <begin position="66"/>
        <end position="366"/>
    </location>
</feature>
<reference evidence="5 6" key="1">
    <citation type="submission" date="2017-04" db="EMBL/GenBank/DDBJ databases">
        <title>Novel microbial lineages endemic to geothermal iron-oxide mats fill important gaps in the evolutionary history of Archaea.</title>
        <authorList>
            <person name="Jay Z.J."/>
            <person name="Beam J.P."/>
            <person name="Dlakic M."/>
            <person name="Rusch D.B."/>
            <person name="Kozubal M.A."/>
            <person name="Inskeep W.P."/>
        </authorList>
    </citation>
    <scope>NUCLEOTIDE SEQUENCE [LARGE SCALE GENOMIC DNA]</scope>
    <source>
        <strain evidence="5">ECH_B_SAG-F08</strain>
    </source>
</reference>
<dbReference type="Pfam" id="PF00291">
    <property type="entry name" value="PALP"/>
    <property type="match status" value="1"/>
</dbReference>
<name>A0A2R6BFB6_9ARCH</name>
<dbReference type="GO" id="GO:0006565">
    <property type="term" value="P:L-serine catabolic process"/>
    <property type="evidence" value="ECO:0007669"/>
    <property type="project" value="TreeGrafter"/>
</dbReference>
<accession>A0A2R6BFB6</accession>
<comment type="caution">
    <text evidence="5">The sequence shown here is derived from an EMBL/GenBank/DDBJ whole genome shotgun (WGS) entry which is preliminary data.</text>
</comment>
<dbReference type="GO" id="GO:0009097">
    <property type="term" value="P:isoleucine biosynthetic process"/>
    <property type="evidence" value="ECO:0007669"/>
    <property type="project" value="TreeGrafter"/>
</dbReference>
<sequence length="396" mass="43888">MKTVNRFVALKCRRCKAEFPVNTQARCARCGGILASEYDLRGLSFEKNSRTMWDFRELLPPVERIVSMGEGWTPCLRLENLEKILGLESVYAKMESLNPTGSFKDRAASLGVSFALSLSKKGCFTASSGNAALATCAYSSKAGLRCALLIRDDVPKQKLKPLFMYSPLVFRVKNLYQTQKRLLESLSLVSRMLPDWFNLFLWAPVNPALVDAYKTISFEIFLQIGIPDYVVVPVAGGDLLFGVHKGFLELKHAGLTHKLPKMVAVQPLGSDPLVQSFDNRLRVVESIVPRKSVAVALQVGFGAEHALDALYESKGFGVSVTDKETIEAHRLLAKKEGVFCEISSATAIAALFRAKIKNEKVCVIITSTGFKHFLPSDAKEFFVEDVNSLIQNLRKL</sequence>
<evidence type="ECO:0000259" key="4">
    <source>
        <dbReference type="Pfam" id="PF00291"/>
    </source>
</evidence>